<feature type="compositionally biased region" description="Basic and acidic residues" evidence="1">
    <location>
        <begin position="928"/>
        <end position="943"/>
    </location>
</feature>
<feature type="compositionally biased region" description="Low complexity" evidence="1">
    <location>
        <begin position="903"/>
        <end position="926"/>
    </location>
</feature>
<feature type="compositionally biased region" description="Polar residues" evidence="1">
    <location>
        <begin position="1177"/>
        <end position="1187"/>
    </location>
</feature>
<feature type="region of interest" description="Disordered" evidence="1">
    <location>
        <begin position="1"/>
        <end position="23"/>
    </location>
</feature>
<dbReference type="SMART" id="SM00384">
    <property type="entry name" value="AT_hook"/>
    <property type="match status" value="2"/>
</dbReference>
<feature type="region of interest" description="Disordered" evidence="1">
    <location>
        <begin position="1167"/>
        <end position="1187"/>
    </location>
</feature>
<proteinExistence type="predicted"/>
<feature type="region of interest" description="Disordered" evidence="1">
    <location>
        <begin position="35"/>
        <end position="78"/>
    </location>
</feature>
<dbReference type="InterPro" id="IPR017956">
    <property type="entry name" value="AT_hook_DNA-bd_motif"/>
</dbReference>
<dbReference type="SUPFAM" id="SSF50978">
    <property type="entry name" value="WD40 repeat-like"/>
    <property type="match status" value="1"/>
</dbReference>
<feature type="region of interest" description="Disordered" evidence="1">
    <location>
        <begin position="721"/>
        <end position="759"/>
    </location>
</feature>
<dbReference type="GO" id="GO:0003677">
    <property type="term" value="F:DNA binding"/>
    <property type="evidence" value="ECO:0007669"/>
    <property type="project" value="InterPro"/>
</dbReference>
<organism evidence="2 3">
    <name type="scientific">Globodera rostochiensis</name>
    <name type="common">Golden nematode worm</name>
    <name type="synonym">Heterodera rostochiensis</name>
    <dbReference type="NCBI Taxonomy" id="31243"/>
    <lineage>
        <taxon>Eukaryota</taxon>
        <taxon>Metazoa</taxon>
        <taxon>Ecdysozoa</taxon>
        <taxon>Nematoda</taxon>
        <taxon>Chromadorea</taxon>
        <taxon>Rhabditida</taxon>
        <taxon>Tylenchina</taxon>
        <taxon>Tylenchomorpha</taxon>
        <taxon>Tylenchoidea</taxon>
        <taxon>Heteroderidae</taxon>
        <taxon>Heteroderinae</taxon>
        <taxon>Globodera</taxon>
    </lineage>
</organism>
<dbReference type="InterPro" id="IPR036322">
    <property type="entry name" value="WD40_repeat_dom_sf"/>
</dbReference>
<feature type="region of interest" description="Disordered" evidence="1">
    <location>
        <begin position="562"/>
        <end position="595"/>
    </location>
</feature>
<protein>
    <submittedName>
        <fullName evidence="3">Uncharacterized protein</fullName>
    </submittedName>
</protein>
<sequence>MADPKTTPCDDASPCLSDDSLREGLAVEDEELEIGRGIVELSSPSSPISPRPSGDETRAEEEENTDSPPQELSINPFDRQRDIVGKKMDAVAKLQKTMEFNKESNELLDRAVDYMQLYLSRYSNGNFNTDWVRRMLFYARIHGTPVSRLRFSDPEKNKRLRAMHSSIGAGFLPSHWSGGVINMAQFFTRMDYLESKYGERLWELHFIYGYENISPCETYFFRQWAEVAQQISNIELTLAIQCNAHSYLGFLRNNLAPHLPGIFLTSLQCLLESKRPIEEMSDNLIEIYTAFKKLPTPKDYPWMDDSLLFLFHLLTFHLVNLQIKRRSEDGGAFLSSYIHGVRLHDNAERHRVIMLLSYCLDVERNLIAERSGKHGPKQNRSQAITFSNFLRTLFDEPKSSVGLLPLAVWGAVQFGSEEELADYMLDACTKHPFLLVQCHYILSRFHLEQISGRLFERLFDLSLECLATSPVLLEVLEQRSLDPTGFGMFDSVINQNLKALFMFLDYGRHRTDVRAWALLHTNLCYLCDNNELMWALLWPLWTKRKDWWPRFHSHSMTKKKGAKKVADSNSSAGETSTDETYENEEEESREEGAWEGGGERLNFKRVRHCDADKALLDHSVDLPKISRYLLAVKNARARALLRLVEQESAENQNLAWVRSIYAEHGEKRTELARWRRVDDGKDEFGESSLSRWLGSQSVELEVCGSVPSDFTGFSTKKVSARKIVDREPKKRGRPRKNPQPEETPPAPPRPRGRPPKVPVTKFEKPITLNERLHSLVDESIAQRSLTKLSTGGGGRCTNNSLNVSLELVQRQNLSPLVSFKIPKKSSAMPQKNSNEFSLLTLKKPKVEPSDFELPSNFYGNIAAVPASSPSVRPSLRNSFQWAADRPCTSSSVTAHNQRSTPSKTNGKGTLNNSKKKNTTSSDNSESAINRDSHENITKTRHSTELNANGSMAKSGREKGRNEISKDSDKPTTLQHGDFVEQKKSSSISAKLGIFTAQTFQYEVDVAPAVVKHFESAQVLDIFDSLPASIDPRLKQESANGLSLSSARTLNRLVLRQGKRNHRTAQAFFCGGPLSALAVCPRATKRGRELIAIGTFTDEKMLRVATEEKENQHAFVHLWTSNPKDLNEMARFECLLRVPKAQHICSLAWCPLIDDDFDLYRKSLSQRPVANHAEQRTRQTSAPSTSLQNFGEITKESLGLLAVGTHNGRIHIYNLPIDFETLIKKYQGDVCKETNSTDSLPLILESEPVITLCHPPTPVFDLNSGSDKTEKAKGQGSGRDEEASQAGTDDKNDKINCKDNAHPSANVTAIPLFCLQWSLFSSARHFGAVSAIGRVFIWDLSRPAEPTWKLHFDDWNSPPQSLCWLDKDKICISFRRRLFRIYCLISPSGSDQAGSSQPVLECDLNKTCGVKCCSQPLIFRGLISYESATFSFFGTSQQAPSYIWVTSSSNESEKDQICATTLSNCHQIQNTNVSVCQLAGLCASVGADGRMACSLNGRMAPNEEGNGENFMHGRTLLQLITHDKSPAREPNDQQSFCFSHNDCCEHKRLEVRLGDCALMDQENERVSRRRAPEVCSSRRLESLTLCEFSRSCAGLIYCGGESGLVFLVPSTL</sequence>
<dbReference type="WBParaSite" id="Gr19_v10_g13169.t1">
    <property type="protein sequence ID" value="Gr19_v10_g13169.t1"/>
    <property type="gene ID" value="Gr19_v10_g13169"/>
</dbReference>
<feature type="compositionally biased region" description="Low complexity" evidence="1">
    <location>
        <begin position="42"/>
        <end position="52"/>
    </location>
</feature>
<evidence type="ECO:0000313" key="3">
    <source>
        <dbReference type="WBParaSite" id="Gr19_v10_g13169.t1"/>
    </source>
</evidence>
<feature type="compositionally biased region" description="Basic and acidic residues" evidence="1">
    <location>
        <begin position="954"/>
        <end position="969"/>
    </location>
</feature>
<name>A0A914H1K5_GLORO</name>
<accession>A0A914H1K5</accession>
<reference evidence="3" key="1">
    <citation type="submission" date="2022-11" db="UniProtKB">
        <authorList>
            <consortium name="WormBaseParasite"/>
        </authorList>
    </citation>
    <scope>IDENTIFICATION</scope>
</reference>
<evidence type="ECO:0000313" key="2">
    <source>
        <dbReference type="Proteomes" id="UP000887572"/>
    </source>
</evidence>
<feature type="compositionally biased region" description="Basic and acidic residues" evidence="1">
    <location>
        <begin position="1266"/>
        <end position="1294"/>
    </location>
</feature>
<feature type="compositionally biased region" description="Acidic residues" evidence="1">
    <location>
        <begin position="576"/>
        <end position="589"/>
    </location>
</feature>
<evidence type="ECO:0000256" key="1">
    <source>
        <dbReference type="SAM" id="MobiDB-lite"/>
    </source>
</evidence>
<feature type="region of interest" description="Disordered" evidence="1">
    <location>
        <begin position="885"/>
        <end position="981"/>
    </location>
</feature>
<feature type="compositionally biased region" description="Polar residues" evidence="1">
    <location>
        <begin position="887"/>
        <end position="902"/>
    </location>
</feature>
<feature type="region of interest" description="Disordered" evidence="1">
    <location>
        <begin position="1260"/>
        <end position="1294"/>
    </location>
</feature>
<dbReference type="Proteomes" id="UP000887572">
    <property type="component" value="Unplaced"/>
</dbReference>
<keyword evidence="2" id="KW-1185">Reference proteome</keyword>